<dbReference type="AlphaFoldDB" id="A0A162AL32"/>
<evidence type="ECO:0008006" key="5">
    <source>
        <dbReference type="Google" id="ProtNLM"/>
    </source>
</evidence>
<dbReference type="GO" id="GO:0016746">
    <property type="term" value="F:acyltransferase activity"/>
    <property type="evidence" value="ECO:0007669"/>
    <property type="project" value="UniProtKB-KW"/>
</dbReference>
<dbReference type="OrthoDB" id="1882346at2759"/>
<organism evidence="4">
    <name type="scientific">Daucus carota subsp. sativus</name>
    <name type="common">Carrot</name>
    <dbReference type="NCBI Taxonomy" id="79200"/>
    <lineage>
        <taxon>Eukaryota</taxon>
        <taxon>Viridiplantae</taxon>
        <taxon>Streptophyta</taxon>
        <taxon>Embryophyta</taxon>
        <taxon>Tracheophyta</taxon>
        <taxon>Spermatophyta</taxon>
        <taxon>Magnoliopsida</taxon>
        <taxon>eudicotyledons</taxon>
        <taxon>Gunneridae</taxon>
        <taxon>Pentapetalae</taxon>
        <taxon>asterids</taxon>
        <taxon>campanulids</taxon>
        <taxon>Apiales</taxon>
        <taxon>Apiaceae</taxon>
        <taxon>Apioideae</taxon>
        <taxon>Scandiceae</taxon>
        <taxon>Daucinae</taxon>
        <taxon>Daucus</taxon>
        <taxon>Daucus sect. Daucus</taxon>
    </lineage>
</organism>
<dbReference type="Gramene" id="KZN02703">
    <property type="protein sequence ID" value="KZN02703"/>
    <property type="gene ID" value="DCAR_011458"/>
</dbReference>
<gene>
    <name evidence="4" type="ORF">DCAR_011458</name>
</gene>
<dbReference type="KEGG" id="dcr:108212639"/>
<keyword evidence="3" id="KW-0012">Acyltransferase</keyword>
<name>A0A162AL32_DAUCS</name>
<dbReference type="EMBL" id="LNRQ01000003">
    <property type="protein sequence ID" value="KZN02703.1"/>
    <property type="molecule type" value="Genomic_DNA"/>
</dbReference>
<dbReference type="Gene3D" id="3.30.559.10">
    <property type="entry name" value="Chloramphenicol acetyltransferase-like domain"/>
    <property type="match status" value="2"/>
</dbReference>
<accession>A0A162AL32</accession>
<sequence>MMMIRRLMLRASLISTRQLISTRTLHVISRSETNVKPASSTPLNLKKYHLLYHDLMLPNVYIPLIFFYSNPQELIDKATIPNLLKNSLSQALNKYYPFAGRLRSAGSYVDCNDEGVQFHEARIACTLSEVLKRAPAKEEDKGFGHLFPPRSIWHKVDESRLMLVQLNHFSCGGIALAVSLAHRIVDGSTSFSFLNYWSSLSRSPVDEERLAHLHPHFLYESLPQSSDENLLATQASYPEKHWITTEVLFHNSKIAELKANQEIQDKTEGVLADQNYTRNGLVTALLYRCAVAAAATSKSGVCPKSVLFQSVDVRGMLDPPLPKTTVGNLFVFNTIPTSTMSETMLNPMVTQMRKEKMKLKGIRNLDGKGTVHLAEKFAKMNHKLYVISSICNFPLYDVVDFGWGKPVKATLVDAPFANCFFMADTPCKDGIKATVNLEEEDMKNFRADSGLLAYASFLD</sequence>
<reference evidence="4" key="1">
    <citation type="journal article" date="2016" name="Nat. Genet.">
        <title>A high-quality carrot genome assembly provides new insights into carotenoid accumulation and asterid genome evolution.</title>
        <authorList>
            <person name="Iorizzo M."/>
            <person name="Ellison S."/>
            <person name="Senalik D."/>
            <person name="Zeng P."/>
            <person name="Satapoomin P."/>
            <person name="Huang J."/>
            <person name="Bowman M."/>
            <person name="Iovene M."/>
            <person name="Sanseverino W."/>
            <person name="Cavagnaro P."/>
            <person name="Yildiz M."/>
            <person name="Macko-Podgorni A."/>
            <person name="Moranska E."/>
            <person name="Grzebelus E."/>
            <person name="Grzebelus D."/>
            <person name="Ashrafi H."/>
            <person name="Zheng Z."/>
            <person name="Cheng S."/>
            <person name="Spooner D."/>
            <person name="Van Deynze A."/>
            <person name="Simon P."/>
        </authorList>
    </citation>
    <scope>NUCLEOTIDE SEQUENCE [LARGE SCALE GENOMIC DNA]</scope>
    <source>
        <tissue evidence="4">Leaf</tissue>
    </source>
</reference>
<protein>
    <recommendedName>
        <fullName evidence="5">Transferase, Chloramphenicol acetyltransferase-like domain protein</fullName>
    </recommendedName>
</protein>
<dbReference type="InterPro" id="IPR023213">
    <property type="entry name" value="CAT-like_dom_sf"/>
</dbReference>
<comment type="caution">
    <text evidence="4">The sequence shown here is derived from an EMBL/GenBank/DDBJ whole genome shotgun (WGS) entry which is preliminary data.</text>
</comment>
<dbReference type="OMA" id="CSAYYFL"/>
<dbReference type="PANTHER" id="PTHR31623:SF118">
    <property type="entry name" value="BAHD ACYLTRANSFERASE"/>
    <property type="match status" value="1"/>
</dbReference>
<keyword evidence="2" id="KW-0808">Transferase</keyword>
<comment type="similarity">
    <text evidence="1">Belongs to the plant acyltransferase family.</text>
</comment>
<proteinExistence type="inferred from homology"/>
<evidence type="ECO:0000256" key="3">
    <source>
        <dbReference type="ARBA" id="ARBA00023315"/>
    </source>
</evidence>
<dbReference type="Pfam" id="PF02458">
    <property type="entry name" value="Transferase"/>
    <property type="match status" value="1"/>
</dbReference>
<evidence type="ECO:0000313" key="4">
    <source>
        <dbReference type="EMBL" id="KZN02703.1"/>
    </source>
</evidence>
<evidence type="ECO:0000256" key="2">
    <source>
        <dbReference type="ARBA" id="ARBA00022679"/>
    </source>
</evidence>
<dbReference type="PANTHER" id="PTHR31623">
    <property type="entry name" value="F21J9.9"/>
    <property type="match status" value="1"/>
</dbReference>
<evidence type="ECO:0000256" key="1">
    <source>
        <dbReference type="ARBA" id="ARBA00009861"/>
    </source>
</evidence>